<keyword evidence="2" id="KW-1185">Reference proteome</keyword>
<evidence type="ECO:0000313" key="2">
    <source>
        <dbReference type="Proteomes" id="UP000032305"/>
    </source>
</evidence>
<comment type="caution">
    <text evidence="1">The sequence shown here is derived from an EMBL/GenBank/DDBJ whole genome shotgun (WGS) entry which is preliminary data.</text>
</comment>
<dbReference type="Proteomes" id="UP000032305">
    <property type="component" value="Unassembled WGS sequence"/>
</dbReference>
<sequence length="68" mass="8036">MHFECCDAQNSRLNENRYYLSEVRYIAQETGSAAEVLWDLIDEMISFAQLLPIPLGKREARQRNVREF</sequence>
<dbReference type="AlphaFoldDB" id="A0A0A1W432"/>
<dbReference type="EMBL" id="BBPI01000020">
    <property type="protein sequence ID" value="GAM00118.1"/>
    <property type="molecule type" value="Genomic_DNA"/>
</dbReference>
<name>A0A0A1W432_9SPHN</name>
<accession>A0A0A1W432</accession>
<reference evidence="1 2" key="1">
    <citation type="submission" date="2014-11" db="EMBL/GenBank/DDBJ databases">
        <title>Whole genome shotgun sequence of Sphingomonas parapaucimobilis NBRC 15100.</title>
        <authorList>
            <person name="Katano-Makiyama Y."/>
            <person name="Hosoyama A."/>
            <person name="Hashimoto M."/>
            <person name="Hosoyama Y."/>
            <person name="Noguchi M."/>
            <person name="Numata M."/>
            <person name="Tsuchikane K."/>
            <person name="Hirakata S."/>
            <person name="Uohara A."/>
            <person name="Shimodaira J."/>
            <person name="Ohji S."/>
            <person name="Ichikawa N."/>
            <person name="Kimura A."/>
            <person name="Yamazoe A."/>
            <person name="Fujita N."/>
        </authorList>
    </citation>
    <scope>NUCLEOTIDE SEQUENCE [LARGE SCALE GENOMIC DNA]</scope>
    <source>
        <strain evidence="1 2">NBRC 15100</strain>
    </source>
</reference>
<organism evidence="1 2">
    <name type="scientific">Sphingomonas parapaucimobilis NBRC 15100</name>
    <dbReference type="NCBI Taxonomy" id="1219049"/>
    <lineage>
        <taxon>Bacteria</taxon>
        <taxon>Pseudomonadati</taxon>
        <taxon>Pseudomonadota</taxon>
        <taxon>Alphaproteobacteria</taxon>
        <taxon>Sphingomonadales</taxon>
        <taxon>Sphingomonadaceae</taxon>
        <taxon>Sphingomonas</taxon>
    </lineage>
</organism>
<protein>
    <submittedName>
        <fullName evidence="1">Uncharacterized protein</fullName>
    </submittedName>
</protein>
<evidence type="ECO:0000313" key="1">
    <source>
        <dbReference type="EMBL" id="GAM00118.1"/>
    </source>
</evidence>
<gene>
    <name evidence="1" type="ORF">SP5_020_00050</name>
</gene>
<proteinExistence type="predicted"/>